<keyword evidence="1" id="KW-0677">Repeat</keyword>
<dbReference type="AlphaFoldDB" id="A0A058ZUY2"/>
<feature type="repeat" description="PPR" evidence="2">
    <location>
        <begin position="221"/>
        <end position="255"/>
    </location>
</feature>
<feature type="repeat" description="PPR" evidence="2">
    <location>
        <begin position="186"/>
        <end position="220"/>
    </location>
</feature>
<organism evidence="4">
    <name type="scientific">Eucalyptus grandis</name>
    <name type="common">Flooded gum</name>
    <dbReference type="NCBI Taxonomy" id="71139"/>
    <lineage>
        <taxon>Eukaryota</taxon>
        <taxon>Viridiplantae</taxon>
        <taxon>Streptophyta</taxon>
        <taxon>Embryophyta</taxon>
        <taxon>Tracheophyta</taxon>
        <taxon>Spermatophyta</taxon>
        <taxon>Magnoliopsida</taxon>
        <taxon>eudicotyledons</taxon>
        <taxon>Gunneridae</taxon>
        <taxon>Pentapetalae</taxon>
        <taxon>rosids</taxon>
        <taxon>malvids</taxon>
        <taxon>Myrtales</taxon>
        <taxon>Myrtaceae</taxon>
        <taxon>Myrtoideae</taxon>
        <taxon>Eucalypteae</taxon>
        <taxon>Eucalyptus</taxon>
    </lineage>
</organism>
<dbReference type="NCBIfam" id="TIGR00756">
    <property type="entry name" value="PPR"/>
    <property type="match status" value="3"/>
</dbReference>
<dbReference type="Gramene" id="KCW45608">
    <property type="protein sequence ID" value="KCW45608"/>
    <property type="gene ID" value="EUGRSUZ_L00640"/>
</dbReference>
<dbReference type="Pfam" id="PF13812">
    <property type="entry name" value="PPR_3"/>
    <property type="match status" value="1"/>
</dbReference>
<dbReference type="eggNOG" id="KOG4197">
    <property type="taxonomic scope" value="Eukaryota"/>
</dbReference>
<proteinExistence type="predicted"/>
<evidence type="ECO:0000256" key="3">
    <source>
        <dbReference type="SAM" id="MobiDB-lite"/>
    </source>
</evidence>
<accession>A0A058ZUY2</accession>
<feature type="compositionally biased region" description="Gly residues" evidence="3">
    <location>
        <begin position="37"/>
        <end position="49"/>
    </location>
</feature>
<evidence type="ECO:0000256" key="2">
    <source>
        <dbReference type="PROSITE-ProRule" id="PRU00708"/>
    </source>
</evidence>
<reference evidence="4" key="1">
    <citation type="submission" date="2013-07" db="EMBL/GenBank/DDBJ databases">
        <title>The genome of Eucalyptus grandis.</title>
        <authorList>
            <person name="Schmutz J."/>
            <person name="Hayes R."/>
            <person name="Myburg A."/>
            <person name="Tuskan G."/>
            <person name="Grattapaglia D."/>
            <person name="Rokhsar D.S."/>
        </authorList>
    </citation>
    <scope>NUCLEOTIDE SEQUENCE</scope>
    <source>
        <tissue evidence="4">Leaf extractions</tissue>
    </source>
</reference>
<dbReference type="PANTHER" id="PTHR47493:SF3">
    <property type="entry name" value="PENTACOTRIPEPTIDE-REPEAT REGION OF PRORP DOMAIN-CONTAINING PROTEIN"/>
    <property type="match status" value="1"/>
</dbReference>
<dbReference type="OrthoDB" id="185373at2759"/>
<dbReference type="KEGG" id="egr:104428685"/>
<dbReference type="InterPro" id="IPR011990">
    <property type="entry name" value="TPR-like_helical_dom_sf"/>
</dbReference>
<feature type="region of interest" description="Disordered" evidence="3">
    <location>
        <begin position="28"/>
        <end position="59"/>
    </location>
</feature>
<dbReference type="InParanoid" id="A0A058ZUY2"/>
<dbReference type="FunCoup" id="A0A058ZUY2">
    <property type="interactions" value="50"/>
</dbReference>
<evidence type="ECO:0008006" key="5">
    <source>
        <dbReference type="Google" id="ProtNLM"/>
    </source>
</evidence>
<evidence type="ECO:0000256" key="1">
    <source>
        <dbReference type="ARBA" id="ARBA00022737"/>
    </source>
</evidence>
<sequence length="528" mass="59748">MEAAIKFQIHGGIGAALSLALAAPKPHTRRPTSLAVHGGGNGGGGGICGGKKSRSPDTRLRSRHEIEAPRRGSAQHRAILVEAFHEHRRLNALLQRLGEEGSCPLRLLEGDGDWTRDQFWAVVKSLRHASRSHEVLKVFDMWKARKPSRVTEFNYETIILLLCEEGLMDDAVSAFQEMKNNNLRASVDIYNGIVHGYANRGNFDDALLFLDKMRENDLGPDNKTYNGLIRAYGKYKMYDELGMCVKQMELNGCSPDHVTYNLLIREFSRAGLLQQMEKLQRTMFSRRMYLQPSSLVSMLDAYANFGVLAKMEKAYIRVLNAKIPLKEDLIRKLAGTYIENYMFSRLDDLGCHYSSSSGSDLPWFLRLLSNACLLSIKGMDLVVGEMEEAGVPWSMTLANTVFLALLKMKHFKHLRTLLLRLPAEGLKPDIVTVGVLLDANRIGFDGFPILDAWRRLGFLYRDVEMETDPLVLTAFGKGHFLRSCEDIYYSFELENRAKTRWTYNTLIDSVSELWKADSFKTSKCSVKL</sequence>
<dbReference type="PANTHER" id="PTHR47493">
    <property type="entry name" value="OS08G0520200 PROTEIN"/>
    <property type="match status" value="1"/>
</dbReference>
<feature type="repeat" description="PPR" evidence="2">
    <location>
        <begin position="256"/>
        <end position="290"/>
    </location>
</feature>
<protein>
    <recommendedName>
        <fullName evidence="5">Pentacotripeptide-repeat region of PRORP domain-containing protein</fullName>
    </recommendedName>
</protein>
<feature type="repeat" description="PPR" evidence="2">
    <location>
        <begin position="151"/>
        <end position="185"/>
    </location>
</feature>
<gene>
    <name evidence="4" type="ORF">EUGRSUZ_L00640</name>
</gene>
<dbReference type="EMBL" id="KK198792">
    <property type="protein sequence ID" value="KCW45608.1"/>
    <property type="molecule type" value="Genomic_DNA"/>
</dbReference>
<dbReference type="OMA" id="HFWAVIR"/>
<dbReference type="PROSITE" id="PS51375">
    <property type="entry name" value="PPR"/>
    <property type="match status" value="4"/>
</dbReference>
<name>A0A058ZUY2_EUCGR</name>
<dbReference type="InterPro" id="IPR002885">
    <property type="entry name" value="PPR_rpt"/>
</dbReference>
<dbReference type="Pfam" id="PF01535">
    <property type="entry name" value="PPR"/>
    <property type="match status" value="1"/>
</dbReference>
<dbReference type="Gene3D" id="1.25.40.10">
    <property type="entry name" value="Tetratricopeptide repeat domain"/>
    <property type="match status" value="3"/>
</dbReference>
<evidence type="ECO:0000313" key="4">
    <source>
        <dbReference type="EMBL" id="KCW45608.1"/>
    </source>
</evidence>